<accession>A0A4Y1R957</accession>
<feature type="compositionally biased region" description="Polar residues" evidence="5">
    <location>
        <begin position="465"/>
        <end position="474"/>
    </location>
</feature>
<dbReference type="InterPro" id="IPR000306">
    <property type="entry name" value="Znf_FYVE"/>
</dbReference>
<feature type="region of interest" description="Disordered" evidence="5">
    <location>
        <begin position="398"/>
        <end position="479"/>
    </location>
</feature>
<feature type="compositionally biased region" description="Basic and acidic residues" evidence="5">
    <location>
        <begin position="227"/>
        <end position="238"/>
    </location>
</feature>
<dbReference type="AlphaFoldDB" id="A0A4Y1R957"/>
<dbReference type="Pfam" id="PF01363">
    <property type="entry name" value="FYVE"/>
    <property type="match status" value="1"/>
</dbReference>
<dbReference type="Gene3D" id="3.30.40.10">
    <property type="entry name" value="Zinc/RING finger domain, C3HC4 (zinc finger)"/>
    <property type="match status" value="1"/>
</dbReference>
<dbReference type="EMBL" id="AP019300">
    <property type="protein sequence ID" value="BBH00672.1"/>
    <property type="molecule type" value="Genomic_DNA"/>
</dbReference>
<evidence type="ECO:0000259" key="6">
    <source>
        <dbReference type="PROSITE" id="PS50178"/>
    </source>
</evidence>
<feature type="compositionally biased region" description="Polar residues" evidence="5">
    <location>
        <begin position="128"/>
        <end position="141"/>
    </location>
</feature>
<keyword evidence="1" id="KW-0479">Metal-binding</keyword>
<gene>
    <name evidence="7" type="ORF">Prudu_010719</name>
</gene>
<evidence type="ECO:0000256" key="3">
    <source>
        <dbReference type="ARBA" id="ARBA00022833"/>
    </source>
</evidence>
<protein>
    <submittedName>
        <fullName evidence="7">Phosphoinositide-binding protein</fullName>
    </submittedName>
</protein>
<dbReference type="InterPro" id="IPR013083">
    <property type="entry name" value="Znf_RING/FYVE/PHD"/>
</dbReference>
<dbReference type="InterPro" id="IPR017455">
    <property type="entry name" value="Znf_FYVE-rel"/>
</dbReference>
<keyword evidence="2 4" id="KW-0863">Zinc-finger</keyword>
<reference evidence="7" key="1">
    <citation type="journal article" date="2019" name="Science">
        <title>Mutation of a bHLH transcription factor allowed almond domestication.</title>
        <authorList>
            <person name="Sanchez-Perez R."/>
            <person name="Pavan S."/>
            <person name="Mazzeo R."/>
            <person name="Moldovan C."/>
            <person name="Aiese Cigliano R."/>
            <person name="Del Cueto J."/>
            <person name="Ricciardi F."/>
            <person name="Lotti C."/>
            <person name="Ricciardi L."/>
            <person name="Dicenta F."/>
            <person name="Lopez-Marques R.L."/>
            <person name="Lindberg Moller B."/>
        </authorList>
    </citation>
    <scope>NUCLEOTIDE SEQUENCE</scope>
</reference>
<evidence type="ECO:0000256" key="4">
    <source>
        <dbReference type="PROSITE-ProRule" id="PRU00091"/>
    </source>
</evidence>
<evidence type="ECO:0000256" key="1">
    <source>
        <dbReference type="ARBA" id="ARBA00022723"/>
    </source>
</evidence>
<dbReference type="GO" id="GO:0008270">
    <property type="term" value="F:zinc ion binding"/>
    <property type="evidence" value="ECO:0007669"/>
    <property type="project" value="UniProtKB-KW"/>
</dbReference>
<sequence length="520" mass="58027">MAPPGGTSQFTFVKLLETIGLPAKPSLRGNTWVVDTSHCQGCTSQFTFINRKHHCRTCGGLFSNNCTQQKMFLRGQGDSPVRICEPCEKLEEAARFERHGHWESLKLTSKPEDEVLNQIPGNDRQESGQESNSNVVASMQRDSSSASVQIVNKISATMGWEKYIESCDGSASPEELRQQAFDEKKKSAEALRAFKRGKELERQADALEIHLRKERKKVLLSGNVAESRTKDGPSESGRRNKVTPPVNKSKDDLSNELKELGWSNMDLRDEDKRQAIWMNDDKQQKFSIQYEQEDGFNFDHLISAADDHILDINFEVTDEDMEDPEINAALQSLGGLKILRILKPLRTHIAAVDREALLSELQSLKRGALIHKWAGNVAEAMAQLKKAKLLERDLESVDSPEGNVANDRTTIHNQTADKSSKSFTKGGILERQLEEIENGSMPKAMPGTVGTGSPGRPEPSKVNAGKSNNPTQDRSQLEEQIKVEKVKAITLKRAVKQAEALVTLRKAKMLEKKLNYSPSK</sequence>
<feature type="region of interest" description="Disordered" evidence="5">
    <location>
        <begin position="220"/>
        <end position="253"/>
    </location>
</feature>
<feature type="region of interest" description="Disordered" evidence="5">
    <location>
        <begin position="117"/>
        <end position="141"/>
    </location>
</feature>
<feature type="domain" description="FYVE-type" evidence="6">
    <location>
        <begin position="33"/>
        <end position="92"/>
    </location>
</feature>
<dbReference type="SMART" id="SM00064">
    <property type="entry name" value="FYVE"/>
    <property type="match status" value="1"/>
</dbReference>
<feature type="compositionally biased region" description="Polar residues" evidence="5">
    <location>
        <begin position="406"/>
        <end position="423"/>
    </location>
</feature>
<evidence type="ECO:0000313" key="7">
    <source>
        <dbReference type="EMBL" id="BBH00672.1"/>
    </source>
</evidence>
<name>A0A4Y1R957_PRUDU</name>
<dbReference type="PANTHER" id="PTHR47553:SF1">
    <property type="entry name" value="RING_FYVE_PHD ZINC FINGER SUPERFAMILY PROTEIN"/>
    <property type="match status" value="1"/>
</dbReference>
<proteinExistence type="predicted"/>
<evidence type="ECO:0000256" key="2">
    <source>
        <dbReference type="ARBA" id="ARBA00022771"/>
    </source>
</evidence>
<dbReference type="PANTHER" id="PTHR47553">
    <property type="entry name" value="MYOSIN-11"/>
    <property type="match status" value="1"/>
</dbReference>
<dbReference type="SUPFAM" id="SSF57903">
    <property type="entry name" value="FYVE/PHD zinc finger"/>
    <property type="match status" value="1"/>
</dbReference>
<organism evidence="7">
    <name type="scientific">Prunus dulcis</name>
    <name type="common">Almond</name>
    <name type="synonym">Amygdalus dulcis</name>
    <dbReference type="NCBI Taxonomy" id="3755"/>
    <lineage>
        <taxon>Eukaryota</taxon>
        <taxon>Viridiplantae</taxon>
        <taxon>Streptophyta</taxon>
        <taxon>Embryophyta</taxon>
        <taxon>Tracheophyta</taxon>
        <taxon>Spermatophyta</taxon>
        <taxon>Magnoliopsida</taxon>
        <taxon>eudicotyledons</taxon>
        <taxon>Gunneridae</taxon>
        <taxon>Pentapetalae</taxon>
        <taxon>rosids</taxon>
        <taxon>fabids</taxon>
        <taxon>Rosales</taxon>
        <taxon>Rosaceae</taxon>
        <taxon>Amygdaloideae</taxon>
        <taxon>Amygdaleae</taxon>
        <taxon>Prunus</taxon>
    </lineage>
</organism>
<dbReference type="InterPro" id="IPR011011">
    <property type="entry name" value="Znf_FYVE_PHD"/>
</dbReference>
<keyword evidence="3" id="KW-0862">Zinc</keyword>
<evidence type="ECO:0000256" key="5">
    <source>
        <dbReference type="SAM" id="MobiDB-lite"/>
    </source>
</evidence>
<dbReference type="PROSITE" id="PS50178">
    <property type="entry name" value="ZF_FYVE"/>
    <property type="match status" value="1"/>
</dbReference>